<reference evidence="2" key="1">
    <citation type="journal article" date="2023" name="Science">
        <title>Genome structures resolve the early diversification of teleost fishes.</title>
        <authorList>
            <person name="Parey E."/>
            <person name="Louis A."/>
            <person name="Montfort J."/>
            <person name="Bouchez O."/>
            <person name="Roques C."/>
            <person name="Iampietro C."/>
            <person name="Lluch J."/>
            <person name="Castinel A."/>
            <person name="Donnadieu C."/>
            <person name="Desvignes T."/>
            <person name="Floi Bucao C."/>
            <person name="Jouanno E."/>
            <person name="Wen M."/>
            <person name="Mejri S."/>
            <person name="Dirks R."/>
            <person name="Jansen H."/>
            <person name="Henkel C."/>
            <person name="Chen W.J."/>
            <person name="Zahm M."/>
            <person name="Cabau C."/>
            <person name="Klopp C."/>
            <person name="Thompson A.W."/>
            <person name="Robinson-Rechavi M."/>
            <person name="Braasch I."/>
            <person name="Lecointre G."/>
            <person name="Bobe J."/>
            <person name="Postlethwait J.H."/>
            <person name="Berthelot C."/>
            <person name="Roest Crollius H."/>
            <person name="Guiguen Y."/>
        </authorList>
    </citation>
    <scope>NUCLEOTIDE SEQUENCE</scope>
    <source>
        <strain evidence="2">NC1722</strain>
    </source>
</reference>
<accession>A0AAD7W0H1</accession>
<proteinExistence type="predicted"/>
<keyword evidence="3" id="KW-1185">Reference proteome</keyword>
<name>A0AAD7W0H1_9TELE</name>
<evidence type="ECO:0000256" key="1">
    <source>
        <dbReference type="SAM" id="MobiDB-lite"/>
    </source>
</evidence>
<protein>
    <submittedName>
        <fullName evidence="2">Uncharacterized protein</fullName>
    </submittedName>
</protein>
<feature type="region of interest" description="Disordered" evidence="1">
    <location>
        <begin position="161"/>
        <end position="216"/>
    </location>
</feature>
<sequence>MGVKALTDNLIFSIRNAAFSPQDYLQRKEHRVTTLSLPKDKTPPQLQPAACACSEDIMQLEDRGDKQLLFQPQALSMNPEEFPPLIRGMEPVSPSRDSDLESDTSPFLALPQSFTEHPPPSIPSPIIFSITSLTIPFTTCGITPLTILTTLYITSPSVFRKRQAPPPPKIGKPFPLLPPSTSLLPRKRQAPPTPKTSKSRLGSLSDRILRPKQSIA</sequence>
<comment type="caution">
    <text evidence="2">The sequence shown here is derived from an EMBL/GenBank/DDBJ whole genome shotgun (WGS) entry which is preliminary data.</text>
</comment>
<evidence type="ECO:0000313" key="3">
    <source>
        <dbReference type="Proteomes" id="UP001221898"/>
    </source>
</evidence>
<evidence type="ECO:0000313" key="2">
    <source>
        <dbReference type="EMBL" id="KAJ8367058.1"/>
    </source>
</evidence>
<organism evidence="2 3">
    <name type="scientific">Aldrovandia affinis</name>
    <dbReference type="NCBI Taxonomy" id="143900"/>
    <lineage>
        <taxon>Eukaryota</taxon>
        <taxon>Metazoa</taxon>
        <taxon>Chordata</taxon>
        <taxon>Craniata</taxon>
        <taxon>Vertebrata</taxon>
        <taxon>Euteleostomi</taxon>
        <taxon>Actinopterygii</taxon>
        <taxon>Neopterygii</taxon>
        <taxon>Teleostei</taxon>
        <taxon>Notacanthiformes</taxon>
        <taxon>Halosauridae</taxon>
        <taxon>Aldrovandia</taxon>
    </lineage>
</organism>
<dbReference type="AlphaFoldDB" id="A0AAD7W0H1"/>
<gene>
    <name evidence="2" type="ORF">AAFF_G00333530</name>
</gene>
<dbReference type="EMBL" id="JAINUG010000511">
    <property type="protein sequence ID" value="KAJ8367058.1"/>
    <property type="molecule type" value="Genomic_DNA"/>
</dbReference>
<dbReference type="Proteomes" id="UP001221898">
    <property type="component" value="Unassembled WGS sequence"/>
</dbReference>
<feature type="compositionally biased region" description="Pro residues" evidence="1">
    <location>
        <begin position="164"/>
        <end position="178"/>
    </location>
</feature>